<organism evidence="1 2">
    <name type="scientific">Ostreobium quekettii</name>
    <dbReference type="NCBI Taxonomy" id="121088"/>
    <lineage>
        <taxon>Eukaryota</taxon>
        <taxon>Viridiplantae</taxon>
        <taxon>Chlorophyta</taxon>
        <taxon>core chlorophytes</taxon>
        <taxon>Ulvophyceae</taxon>
        <taxon>TCBD clade</taxon>
        <taxon>Bryopsidales</taxon>
        <taxon>Ostreobineae</taxon>
        <taxon>Ostreobiaceae</taxon>
        <taxon>Ostreobium</taxon>
    </lineage>
</organism>
<name>A0A8S1JDV7_9CHLO</name>
<reference evidence="1" key="1">
    <citation type="submission" date="2020-12" db="EMBL/GenBank/DDBJ databases">
        <authorList>
            <person name="Iha C."/>
        </authorList>
    </citation>
    <scope>NUCLEOTIDE SEQUENCE</scope>
</reference>
<proteinExistence type="predicted"/>
<comment type="caution">
    <text evidence="1">The sequence shown here is derived from an EMBL/GenBank/DDBJ whole genome shotgun (WGS) entry which is preliminary data.</text>
</comment>
<sequence length="125" mass="12949">MRIRESMTTQGPYVVSLCGATIPAPWNDLEVLPPTCKVAEPLLAALFHFLTALRVPATCVIAAGFKPGRLQDVSTSTLPVVSQLGPVVARGLSCAFAAEAPGGLEASAAWHGTADDALDGSVMFL</sequence>
<dbReference type="Proteomes" id="UP000708148">
    <property type="component" value="Unassembled WGS sequence"/>
</dbReference>
<evidence type="ECO:0000313" key="2">
    <source>
        <dbReference type="Proteomes" id="UP000708148"/>
    </source>
</evidence>
<keyword evidence="2" id="KW-1185">Reference proteome</keyword>
<accession>A0A8S1JDV7</accession>
<gene>
    <name evidence="1" type="ORF">OSTQU699_LOCUS10804</name>
</gene>
<evidence type="ECO:0000313" key="1">
    <source>
        <dbReference type="EMBL" id="CAD7705449.1"/>
    </source>
</evidence>
<protein>
    <submittedName>
        <fullName evidence="1">Uncharacterized protein</fullName>
    </submittedName>
</protein>
<dbReference type="AlphaFoldDB" id="A0A8S1JDV7"/>
<dbReference type="EMBL" id="CAJHUC010003127">
    <property type="protein sequence ID" value="CAD7705449.1"/>
    <property type="molecule type" value="Genomic_DNA"/>
</dbReference>